<evidence type="ECO:0000313" key="2">
    <source>
        <dbReference type="Proteomes" id="UP000054018"/>
    </source>
</evidence>
<reference evidence="1 2" key="1">
    <citation type="submission" date="2014-04" db="EMBL/GenBank/DDBJ databases">
        <authorList>
            <consortium name="DOE Joint Genome Institute"/>
            <person name="Kuo A."/>
            <person name="Kohler A."/>
            <person name="Costa M.D."/>
            <person name="Nagy L.G."/>
            <person name="Floudas D."/>
            <person name="Copeland A."/>
            <person name="Barry K.W."/>
            <person name="Cichocki N."/>
            <person name="Veneault-Fourrey C."/>
            <person name="LaButti K."/>
            <person name="Lindquist E.A."/>
            <person name="Lipzen A."/>
            <person name="Lundell T."/>
            <person name="Morin E."/>
            <person name="Murat C."/>
            <person name="Sun H."/>
            <person name="Tunlid A."/>
            <person name="Henrissat B."/>
            <person name="Grigoriev I.V."/>
            <person name="Hibbett D.S."/>
            <person name="Martin F."/>
            <person name="Nordberg H.P."/>
            <person name="Cantor M.N."/>
            <person name="Hua S.X."/>
        </authorList>
    </citation>
    <scope>NUCLEOTIDE SEQUENCE [LARGE SCALE GENOMIC DNA]</scope>
    <source>
        <strain evidence="1 2">441</strain>
    </source>
</reference>
<name>A0A0C9Z0S5_9AGAM</name>
<evidence type="ECO:0000313" key="1">
    <source>
        <dbReference type="EMBL" id="KIK19894.1"/>
    </source>
</evidence>
<proteinExistence type="predicted"/>
<accession>A0A0C9Z0S5</accession>
<dbReference type="AlphaFoldDB" id="A0A0C9Z0S5"/>
<feature type="non-terminal residue" evidence="1">
    <location>
        <position position="101"/>
    </location>
</feature>
<organism evidence="1 2">
    <name type="scientific">Pisolithus microcarpus 441</name>
    <dbReference type="NCBI Taxonomy" id="765257"/>
    <lineage>
        <taxon>Eukaryota</taxon>
        <taxon>Fungi</taxon>
        <taxon>Dikarya</taxon>
        <taxon>Basidiomycota</taxon>
        <taxon>Agaricomycotina</taxon>
        <taxon>Agaricomycetes</taxon>
        <taxon>Agaricomycetidae</taxon>
        <taxon>Boletales</taxon>
        <taxon>Sclerodermatineae</taxon>
        <taxon>Pisolithaceae</taxon>
        <taxon>Pisolithus</taxon>
    </lineage>
</organism>
<keyword evidence="2" id="KW-1185">Reference proteome</keyword>
<dbReference type="OrthoDB" id="7788538at2759"/>
<dbReference type="HOGENOM" id="CLU_018552_16_0_1"/>
<protein>
    <submittedName>
        <fullName evidence="1">Uncharacterized protein</fullName>
    </submittedName>
</protein>
<dbReference type="EMBL" id="KN833775">
    <property type="protein sequence ID" value="KIK19894.1"/>
    <property type="molecule type" value="Genomic_DNA"/>
</dbReference>
<sequence>MSQLSLLEHFTEHHLSLFWKKLCIDPVIFDEILDQISGHLVFQNQSNNKQLPVSIQLAIFLYHMGHYGNVCLPEDVGQWAGISIGMVVNCTPCMMATILDQ</sequence>
<gene>
    <name evidence="1" type="ORF">PISMIDRAFT_106721</name>
</gene>
<reference evidence="2" key="2">
    <citation type="submission" date="2015-01" db="EMBL/GenBank/DDBJ databases">
        <title>Evolutionary Origins and Diversification of the Mycorrhizal Mutualists.</title>
        <authorList>
            <consortium name="DOE Joint Genome Institute"/>
            <consortium name="Mycorrhizal Genomics Consortium"/>
            <person name="Kohler A."/>
            <person name="Kuo A."/>
            <person name="Nagy L.G."/>
            <person name="Floudas D."/>
            <person name="Copeland A."/>
            <person name="Barry K.W."/>
            <person name="Cichocki N."/>
            <person name="Veneault-Fourrey C."/>
            <person name="LaButti K."/>
            <person name="Lindquist E.A."/>
            <person name="Lipzen A."/>
            <person name="Lundell T."/>
            <person name="Morin E."/>
            <person name="Murat C."/>
            <person name="Riley R."/>
            <person name="Ohm R."/>
            <person name="Sun H."/>
            <person name="Tunlid A."/>
            <person name="Henrissat B."/>
            <person name="Grigoriev I.V."/>
            <person name="Hibbett D.S."/>
            <person name="Martin F."/>
        </authorList>
    </citation>
    <scope>NUCLEOTIDE SEQUENCE [LARGE SCALE GENOMIC DNA]</scope>
    <source>
        <strain evidence="2">441</strain>
    </source>
</reference>
<dbReference type="Proteomes" id="UP000054018">
    <property type="component" value="Unassembled WGS sequence"/>
</dbReference>